<keyword evidence="2" id="KW-0812">Transmembrane</keyword>
<keyword evidence="3" id="KW-0732">Signal</keyword>
<evidence type="ECO:0000313" key="5">
    <source>
        <dbReference type="Proteomes" id="UP000001542"/>
    </source>
</evidence>
<proteinExistence type="predicted"/>
<dbReference type="Proteomes" id="UP000001542">
    <property type="component" value="Unassembled WGS sequence"/>
</dbReference>
<dbReference type="RefSeq" id="XP_001323718.1">
    <property type="nucleotide sequence ID" value="XM_001323683.1"/>
</dbReference>
<feature type="region of interest" description="Disordered" evidence="1">
    <location>
        <begin position="42"/>
        <end position="202"/>
    </location>
</feature>
<dbReference type="AlphaFoldDB" id="A2E798"/>
<feature type="chain" id="PRO_5002643371" evidence="3">
    <location>
        <begin position="18"/>
        <end position="332"/>
    </location>
</feature>
<protein>
    <submittedName>
        <fullName evidence="4">Mature parasite-infected erythrocyte surface antigen, putative</fullName>
    </submittedName>
</protein>
<feature type="compositionally biased region" description="Basic and acidic residues" evidence="1">
    <location>
        <begin position="59"/>
        <end position="91"/>
    </location>
</feature>
<accession>A2E798</accession>
<gene>
    <name evidence="4" type="ORF">TVAG_248620</name>
</gene>
<feature type="compositionally biased region" description="Basic and acidic residues" evidence="1">
    <location>
        <begin position="139"/>
        <end position="192"/>
    </location>
</feature>
<feature type="signal peptide" evidence="3">
    <location>
        <begin position="1"/>
        <end position="17"/>
    </location>
</feature>
<evidence type="ECO:0000256" key="2">
    <source>
        <dbReference type="SAM" id="Phobius"/>
    </source>
</evidence>
<reference evidence="4" key="1">
    <citation type="submission" date="2006-10" db="EMBL/GenBank/DDBJ databases">
        <authorList>
            <person name="Amadeo P."/>
            <person name="Zhao Q."/>
            <person name="Wortman J."/>
            <person name="Fraser-Liggett C."/>
            <person name="Carlton J."/>
        </authorList>
    </citation>
    <scope>NUCLEOTIDE SEQUENCE</scope>
    <source>
        <strain evidence="4">G3</strain>
    </source>
</reference>
<keyword evidence="5" id="KW-1185">Reference proteome</keyword>
<feature type="transmembrane region" description="Helical" evidence="2">
    <location>
        <begin position="272"/>
        <end position="293"/>
    </location>
</feature>
<dbReference type="VEuPathDB" id="TrichDB:TVAGG3_0283660"/>
<keyword evidence="2" id="KW-1133">Transmembrane helix</keyword>
<organism evidence="4 5">
    <name type="scientific">Trichomonas vaginalis (strain ATCC PRA-98 / G3)</name>
    <dbReference type="NCBI Taxonomy" id="412133"/>
    <lineage>
        <taxon>Eukaryota</taxon>
        <taxon>Metamonada</taxon>
        <taxon>Parabasalia</taxon>
        <taxon>Trichomonadida</taxon>
        <taxon>Trichomonadidae</taxon>
        <taxon>Trichomonas</taxon>
    </lineage>
</organism>
<dbReference type="KEGG" id="tva:4769449"/>
<evidence type="ECO:0000313" key="4">
    <source>
        <dbReference type="EMBL" id="EAY11495.1"/>
    </source>
</evidence>
<dbReference type="EMBL" id="DS113318">
    <property type="protein sequence ID" value="EAY11495.1"/>
    <property type="molecule type" value="Genomic_DNA"/>
</dbReference>
<evidence type="ECO:0000256" key="1">
    <source>
        <dbReference type="SAM" id="MobiDB-lite"/>
    </source>
</evidence>
<keyword evidence="2" id="KW-0472">Membrane</keyword>
<dbReference type="InParanoid" id="A2E798"/>
<name>A2E798_TRIV3</name>
<evidence type="ECO:0000256" key="3">
    <source>
        <dbReference type="SAM" id="SignalP"/>
    </source>
</evidence>
<reference evidence="4" key="2">
    <citation type="journal article" date="2007" name="Science">
        <title>Draft genome sequence of the sexually transmitted pathogen Trichomonas vaginalis.</title>
        <authorList>
            <person name="Carlton J.M."/>
            <person name="Hirt R.P."/>
            <person name="Silva J.C."/>
            <person name="Delcher A.L."/>
            <person name="Schatz M."/>
            <person name="Zhao Q."/>
            <person name="Wortman J.R."/>
            <person name="Bidwell S.L."/>
            <person name="Alsmark U.C.M."/>
            <person name="Besteiro S."/>
            <person name="Sicheritz-Ponten T."/>
            <person name="Noel C.J."/>
            <person name="Dacks J.B."/>
            <person name="Foster P.G."/>
            <person name="Simillion C."/>
            <person name="Van de Peer Y."/>
            <person name="Miranda-Saavedra D."/>
            <person name="Barton G.J."/>
            <person name="Westrop G.D."/>
            <person name="Mueller S."/>
            <person name="Dessi D."/>
            <person name="Fiori P.L."/>
            <person name="Ren Q."/>
            <person name="Paulsen I."/>
            <person name="Zhang H."/>
            <person name="Bastida-Corcuera F.D."/>
            <person name="Simoes-Barbosa A."/>
            <person name="Brown M.T."/>
            <person name="Hayes R.D."/>
            <person name="Mukherjee M."/>
            <person name="Okumura C.Y."/>
            <person name="Schneider R."/>
            <person name="Smith A.J."/>
            <person name="Vanacova S."/>
            <person name="Villalvazo M."/>
            <person name="Haas B.J."/>
            <person name="Pertea M."/>
            <person name="Feldblyum T.V."/>
            <person name="Utterback T.R."/>
            <person name="Shu C.L."/>
            <person name="Osoegawa K."/>
            <person name="de Jong P.J."/>
            <person name="Hrdy I."/>
            <person name="Horvathova L."/>
            <person name="Zubacova Z."/>
            <person name="Dolezal P."/>
            <person name="Malik S.B."/>
            <person name="Logsdon J.M. Jr."/>
            <person name="Henze K."/>
            <person name="Gupta A."/>
            <person name="Wang C.C."/>
            <person name="Dunne R.L."/>
            <person name="Upcroft J.A."/>
            <person name="Upcroft P."/>
            <person name="White O."/>
            <person name="Salzberg S.L."/>
            <person name="Tang P."/>
            <person name="Chiu C.-H."/>
            <person name="Lee Y.-S."/>
            <person name="Embley T.M."/>
            <person name="Coombs G.H."/>
            <person name="Mottram J.C."/>
            <person name="Tachezy J."/>
            <person name="Fraser-Liggett C.M."/>
            <person name="Johnson P.J."/>
        </authorList>
    </citation>
    <scope>NUCLEOTIDE SEQUENCE [LARGE SCALE GENOMIC DNA]</scope>
    <source>
        <strain evidence="4">G3</strain>
    </source>
</reference>
<dbReference type="VEuPathDB" id="TrichDB:TVAG_248620"/>
<feature type="compositionally biased region" description="Polar residues" evidence="1">
    <location>
        <begin position="42"/>
        <end position="55"/>
    </location>
</feature>
<feature type="compositionally biased region" description="Polar residues" evidence="1">
    <location>
        <begin position="113"/>
        <end position="138"/>
    </location>
</feature>
<sequence>MIILAFLFVESLQNGNATENSNVQALQPLTKEGKPIVIVSNTTNSTQNLNHTSESLVPENKKQEEQQKVEEKNETQKIETQIKENTDKKADSPNQLNETTNKTKDNNAEIVKQPNTTISSENSTTDQVKTQNSTQISKENTEINQNEKQKEPEQDNKNKIEETQNPKPEKEENTTKVEDIPQNDEKPDKKAESQISTNKNEIAVIESKEEVKEVEEKHPEPAKTKIIGQKVVIKKDGVEKIEKAEKEHKNEIKNENKRVPIVEVKNAGMNPAYKVIICGIILAIIGTAGYVAFKTISQSPRQATLEESVPFKFSMNQENDHNDLSKHGFSPL</sequence>